<dbReference type="Pfam" id="PF00929">
    <property type="entry name" value="RNase_T"/>
    <property type="match status" value="1"/>
</dbReference>
<dbReference type="Proteomes" id="UP000717835">
    <property type="component" value="Unassembled WGS sequence"/>
</dbReference>
<evidence type="ECO:0000313" key="2">
    <source>
        <dbReference type="EMBL" id="HJF92249.1"/>
    </source>
</evidence>
<dbReference type="InterPro" id="IPR036397">
    <property type="entry name" value="RNaseH_sf"/>
</dbReference>
<dbReference type="PANTHER" id="PTHR30231">
    <property type="entry name" value="DNA POLYMERASE III SUBUNIT EPSILON"/>
    <property type="match status" value="1"/>
</dbReference>
<protein>
    <submittedName>
        <fullName evidence="2">3'-5' exoribonuclease</fullName>
    </submittedName>
</protein>
<feature type="domain" description="Exonuclease" evidence="1">
    <location>
        <begin position="3"/>
        <end position="150"/>
    </location>
</feature>
<dbReference type="Gene3D" id="3.30.420.10">
    <property type="entry name" value="Ribonuclease H-like superfamily/Ribonuclease H"/>
    <property type="match status" value="1"/>
</dbReference>
<comment type="caution">
    <text evidence="2">The sequence shown here is derived from an EMBL/GenBank/DDBJ whole genome shotgun (WGS) entry which is preliminary data.</text>
</comment>
<reference evidence="2" key="1">
    <citation type="journal article" date="2021" name="PeerJ">
        <title>Extensive microbial diversity within the chicken gut microbiome revealed by metagenomics and culture.</title>
        <authorList>
            <person name="Gilroy R."/>
            <person name="Ravi A."/>
            <person name="Getino M."/>
            <person name="Pursley I."/>
            <person name="Horton D.L."/>
            <person name="Alikhan N.F."/>
            <person name="Baker D."/>
            <person name="Gharbi K."/>
            <person name="Hall N."/>
            <person name="Watson M."/>
            <person name="Adriaenssens E.M."/>
            <person name="Foster-Nyarko E."/>
            <person name="Jarju S."/>
            <person name="Secka A."/>
            <person name="Antonio M."/>
            <person name="Oren A."/>
            <person name="Chaudhuri R.R."/>
            <person name="La Ragione R."/>
            <person name="Hildebrand F."/>
            <person name="Pallen M.J."/>
        </authorList>
    </citation>
    <scope>NUCLEOTIDE SEQUENCE</scope>
    <source>
        <strain evidence="2">CHK55-1828</strain>
    </source>
</reference>
<dbReference type="AlphaFoldDB" id="A0A921HXT5"/>
<dbReference type="InterPro" id="IPR012337">
    <property type="entry name" value="RNaseH-like_sf"/>
</dbReference>
<organism evidence="2 3">
    <name type="scientific">Mediterranea massiliensis</name>
    <dbReference type="NCBI Taxonomy" id="1841865"/>
    <lineage>
        <taxon>Bacteria</taxon>
        <taxon>Pseudomonadati</taxon>
        <taxon>Bacteroidota</taxon>
        <taxon>Bacteroidia</taxon>
        <taxon>Bacteroidales</taxon>
        <taxon>Bacteroidaceae</taxon>
        <taxon>Mediterranea</taxon>
    </lineage>
</organism>
<reference evidence="2" key="2">
    <citation type="submission" date="2021-09" db="EMBL/GenBank/DDBJ databases">
        <authorList>
            <person name="Gilroy R."/>
        </authorList>
    </citation>
    <scope>NUCLEOTIDE SEQUENCE</scope>
    <source>
        <strain evidence="2">CHK55-1828</strain>
    </source>
</reference>
<dbReference type="GO" id="GO:0006259">
    <property type="term" value="P:DNA metabolic process"/>
    <property type="evidence" value="ECO:0007669"/>
    <property type="project" value="UniProtKB-ARBA"/>
</dbReference>
<sequence length="150" mass="16940">MDKFVTIDFEHLTPNHETACAVGMVKVINQVIVQEFYSLIKPAPDERKTLNTHVHGITEEMCANAPTFAELLPFMEWFTEGCEIVAHNHVTEKSVLEKACRYYGKTDSTLYKPSFIDTYNSTGKSLEESCKTAGIELKKHHNALEDARAC</sequence>
<dbReference type="GO" id="GO:0008408">
    <property type="term" value="F:3'-5' exonuclease activity"/>
    <property type="evidence" value="ECO:0007669"/>
    <property type="project" value="TreeGrafter"/>
</dbReference>
<dbReference type="GO" id="GO:0003676">
    <property type="term" value="F:nucleic acid binding"/>
    <property type="evidence" value="ECO:0007669"/>
    <property type="project" value="InterPro"/>
</dbReference>
<evidence type="ECO:0000259" key="1">
    <source>
        <dbReference type="SMART" id="SM00479"/>
    </source>
</evidence>
<accession>A0A921HXT5</accession>
<proteinExistence type="predicted"/>
<dbReference type="RefSeq" id="WP_276827756.1">
    <property type="nucleotide sequence ID" value="NZ_DYVX01000060.1"/>
</dbReference>
<dbReference type="PANTHER" id="PTHR30231:SF42">
    <property type="entry name" value="EXONUCLEASE"/>
    <property type="match status" value="1"/>
</dbReference>
<name>A0A921HXT5_9BACT</name>
<evidence type="ECO:0000313" key="3">
    <source>
        <dbReference type="Proteomes" id="UP000717835"/>
    </source>
</evidence>
<dbReference type="SMART" id="SM00479">
    <property type="entry name" value="EXOIII"/>
    <property type="match status" value="1"/>
</dbReference>
<dbReference type="GO" id="GO:0005829">
    <property type="term" value="C:cytosol"/>
    <property type="evidence" value="ECO:0007669"/>
    <property type="project" value="TreeGrafter"/>
</dbReference>
<gene>
    <name evidence="2" type="ORF">K8W02_07680</name>
</gene>
<dbReference type="InterPro" id="IPR013520">
    <property type="entry name" value="Ribonucl_H"/>
</dbReference>
<feature type="non-terminal residue" evidence="2">
    <location>
        <position position="150"/>
    </location>
</feature>
<dbReference type="EMBL" id="DYVX01000060">
    <property type="protein sequence ID" value="HJF92249.1"/>
    <property type="molecule type" value="Genomic_DNA"/>
</dbReference>
<dbReference type="SUPFAM" id="SSF53098">
    <property type="entry name" value="Ribonuclease H-like"/>
    <property type="match status" value="1"/>
</dbReference>